<keyword evidence="2" id="KW-1185">Reference proteome</keyword>
<dbReference type="EMBL" id="MLCO01000054">
    <property type="protein sequence ID" value="ONG56057.1"/>
    <property type="molecule type" value="Genomic_DNA"/>
</dbReference>
<dbReference type="AlphaFoldDB" id="A0A1V2H5R9"/>
<protein>
    <recommendedName>
        <fullName evidence="3">DUF4089 domain-containing protein</fullName>
    </recommendedName>
</protein>
<evidence type="ECO:0000313" key="2">
    <source>
        <dbReference type="Proteomes" id="UP000188879"/>
    </source>
</evidence>
<reference evidence="1 2" key="1">
    <citation type="submission" date="2016-10" db="EMBL/GenBank/DDBJ databases">
        <title>Draft Genome sequence of Roseomonas sp. strain M3.</title>
        <authorList>
            <person name="Subhash Y."/>
            <person name="Lee S."/>
        </authorList>
    </citation>
    <scope>NUCLEOTIDE SEQUENCE [LARGE SCALE GENOMIC DNA]</scope>
    <source>
        <strain evidence="1 2">M3</strain>
    </source>
</reference>
<organism evidence="1 2">
    <name type="scientific">Teichococcus deserti</name>
    <dbReference type="NCBI Taxonomy" id="1817963"/>
    <lineage>
        <taxon>Bacteria</taxon>
        <taxon>Pseudomonadati</taxon>
        <taxon>Pseudomonadota</taxon>
        <taxon>Alphaproteobacteria</taxon>
        <taxon>Acetobacterales</taxon>
        <taxon>Roseomonadaceae</taxon>
        <taxon>Roseomonas</taxon>
    </lineage>
</organism>
<dbReference type="OrthoDB" id="8420999at2"/>
<comment type="caution">
    <text evidence="1">The sequence shown here is derived from an EMBL/GenBank/DDBJ whole genome shotgun (WGS) entry which is preliminary data.</text>
</comment>
<evidence type="ECO:0000313" key="1">
    <source>
        <dbReference type="EMBL" id="ONG56057.1"/>
    </source>
</evidence>
<accession>A0A1V2H5R9</accession>
<name>A0A1V2H5R9_9PROT</name>
<proteinExistence type="predicted"/>
<sequence>MTETTEQKLAALGLRVPETELPKLLRLAGDMEKAAAMMRGPRPYAEEPLSAFRLPLPAAPRS</sequence>
<evidence type="ECO:0008006" key="3">
    <source>
        <dbReference type="Google" id="ProtNLM"/>
    </source>
</evidence>
<dbReference type="RefSeq" id="WP_076956645.1">
    <property type="nucleotide sequence ID" value="NZ_MLCO01000054.1"/>
</dbReference>
<dbReference type="Proteomes" id="UP000188879">
    <property type="component" value="Unassembled WGS sequence"/>
</dbReference>
<gene>
    <name evidence="1" type="ORF">BKE38_06925</name>
</gene>